<evidence type="ECO:0000256" key="1">
    <source>
        <dbReference type="ARBA" id="ARBA00022450"/>
    </source>
</evidence>
<accession>A0ABP7FF23</accession>
<evidence type="ECO:0000313" key="4">
    <source>
        <dbReference type="EMBL" id="GAA3737504.1"/>
    </source>
</evidence>
<evidence type="ECO:0000256" key="2">
    <source>
        <dbReference type="ARBA" id="ARBA00022553"/>
    </source>
</evidence>
<gene>
    <name evidence="4" type="ORF">GCM10022402_16860</name>
</gene>
<dbReference type="Proteomes" id="UP001500908">
    <property type="component" value="Unassembled WGS sequence"/>
</dbReference>
<dbReference type="EMBL" id="BAABDD010000006">
    <property type="protein sequence ID" value="GAA3737504.1"/>
    <property type="molecule type" value="Genomic_DNA"/>
</dbReference>
<keyword evidence="5" id="KW-1185">Reference proteome</keyword>
<evidence type="ECO:0000259" key="3">
    <source>
        <dbReference type="PROSITE" id="PS50075"/>
    </source>
</evidence>
<dbReference type="SUPFAM" id="SSF47336">
    <property type="entry name" value="ACP-like"/>
    <property type="match status" value="1"/>
</dbReference>
<dbReference type="PROSITE" id="PS50075">
    <property type="entry name" value="CARRIER"/>
    <property type="match status" value="1"/>
</dbReference>
<dbReference type="Gene3D" id="1.10.1200.10">
    <property type="entry name" value="ACP-like"/>
    <property type="match status" value="1"/>
</dbReference>
<dbReference type="RefSeq" id="WP_344969246.1">
    <property type="nucleotide sequence ID" value="NZ_BAABDD010000006.1"/>
</dbReference>
<comment type="caution">
    <text evidence="4">The sequence shown here is derived from an EMBL/GenBank/DDBJ whole genome shotgun (WGS) entry which is preliminary data.</text>
</comment>
<dbReference type="InterPro" id="IPR006162">
    <property type="entry name" value="Ppantetheine_attach_site"/>
</dbReference>
<keyword evidence="1" id="KW-0596">Phosphopantetheine</keyword>
<keyword evidence="2" id="KW-0597">Phosphoprotein</keyword>
<protein>
    <recommendedName>
        <fullName evidence="3">Carrier domain-containing protein</fullName>
    </recommendedName>
</protein>
<organism evidence="4 5">
    <name type="scientific">Salinactinospora qingdaonensis</name>
    <dbReference type="NCBI Taxonomy" id="702744"/>
    <lineage>
        <taxon>Bacteria</taxon>
        <taxon>Bacillati</taxon>
        <taxon>Actinomycetota</taxon>
        <taxon>Actinomycetes</taxon>
        <taxon>Streptosporangiales</taxon>
        <taxon>Nocardiopsidaceae</taxon>
        <taxon>Salinactinospora</taxon>
    </lineage>
</organism>
<sequence length="78" mass="8626">MARDIENRLLVLISERSEVPVDDLTPETALEDLGFDSLVQVELASQLSQEFDTFAVDDELEFAETVGDLLTAVRSVTP</sequence>
<proteinExistence type="predicted"/>
<dbReference type="InterPro" id="IPR009081">
    <property type="entry name" value="PP-bd_ACP"/>
</dbReference>
<dbReference type="Pfam" id="PF00550">
    <property type="entry name" value="PP-binding"/>
    <property type="match status" value="1"/>
</dbReference>
<evidence type="ECO:0000313" key="5">
    <source>
        <dbReference type="Proteomes" id="UP001500908"/>
    </source>
</evidence>
<dbReference type="PROSITE" id="PS00012">
    <property type="entry name" value="PHOSPHOPANTETHEINE"/>
    <property type="match status" value="1"/>
</dbReference>
<dbReference type="InterPro" id="IPR036736">
    <property type="entry name" value="ACP-like_sf"/>
</dbReference>
<reference evidence="5" key="1">
    <citation type="journal article" date="2019" name="Int. J. Syst. Evol. Microbiol.">
        <title>The Global Catalogue of Microorganisms (GCM) 10K type strain sequencing project: providing services to taxonomists for standard genome sequencing and annotation.</title>
        <authorList>
            <consortium name="The Broad Institute Genomics Platform"/>
            <consortium name="The Broad Institute Genome Sequencing Center for Infectious Disease"/>
            <person name="Wu L."/>
            <person name="Ma J."/>
        </authorList>
    </citation>
    <scope>NUCLEOTIDE SEQUENCE [LARGE SCALE GENOMIC DNA]</scope>
    <source>
        <strain evidence="5">JCM 17137</strain>
    </source>
</reference>
<feature type="domain" description="Carrier" evidence="3">
    <location>
        <begin position="3"/>
        <end position="77"/>
    </location>
</feature>
<name>A0ABP7FF23_9ACTN</name>